<gene>
    <name evidence="4" type="ORF">Msi02_75470</name>
</gene>
<dbReference type="RefSeq" id="WP_204052515.1">
    <property type="nucleotide sequence ID" value="NZ_BOOF01000058.1"/>
</dbReference>
<evidence type="ECO:0000313" key="4">
    <source>
        <dbReference type="EMBL" id="GIH66730.1"/>
    </source>
</evidence>
<evidence type="ECO:0000256" key="1">
    <source>
        <dbReference type="ARBA" id="ARBA00010944"/>
    </source>
</evidence>
<comment type="caution">
    <text evidence="4">The sequence shown here is derived from an EMBL/GenBank/DDBJ whole genome shotgun (WGS) entry which is preliminary data.</text>
</comment>
<reference evidence="4 5" key="1">
    <citation type="submission" date="2021-01" db="EMBL/GenBank/DDBJ databases">
        <title>Whole genome shotgun sequence of Microbispora siamensis NBRC 104113.</title>
        <authorList>
            <person name="Komaki H."/>
            <person name="Tamura T."/>
        </authorList>
    </citation>
    <scope>NUCLEOTIDE SEQUENCE [LARGE SCALE GENOMIC DNA]</scope>
    <source>
        <strain evidence="4 5">NBRC 104113</strain>
    </source>
</reference>
<dbReference type="InterPro" id="IPR029903">
    <property type="entry name" value="RmlD-like-bd"/>
</dbReference>
<protein>
    <recommendedName>
        <fullName evidence="2">dTDP-4-dehydrorhamnose reductase</fullName>
        <ecNumber evidence="2">1.1.1.133</ecNumber>
    </recommendedName>
</protein>
<comment type="similarity">
    <text evidence="1 2">Belongs to the dTDP-4-dehydrorhamnose reductase family.</text>
</comment>
<dbReference type="InterPro" id="IPR005913">
    <property type="entry name" value="dTDP_dehydrorham_reduct"/>
</dbReference>
<evidence type="ECO:0000256" key="2">
    <source>
        <dbReference type="RuleBase" id="RU364082"/>
    </source>
</evidence>
<evidence type="ECO:0000259" key="3">
    <source>
        <dbReference type="Pfam" id="PF04321"/>
    </source>
</evidence>
<keyword evidence="5" id="KW-1185">Reference proteome</keyword>
<dbReference type="Proteomes" id="UP000660454">
    <property type="component" value="Unassembled WGS sequence"/>
</dbReference>
<dbReference type="Gene3D" id="3.40.50.720">
    <property type="entry name" value="NAD(P)-binding Rossmann-like Domain"/>
    <property type="match status" value="1"/>
</dbReference>
<accession>A0ABQ4GZE4</accession>
<dbReference type="CDD" id="cd05254">
    <property type="entry name" value="dTDP_HR_like_SDR_e"/>
    <property type="match status" value="1"/>
</dbReference>
<dbReference type="NCBIfam" id="TIGR01214">
    <property type="entry name" value="rmlD"/>
    <property type="match status" value="1"/>
</dbReference>
<organism evidence="4 5">
    <name type="scientific">Microbispora siamensis</name>
    <dbReference type="NCBI Taxonomy" id="564413"/>
    <lineage>
        <taxon>Bacteria</taxon>
        <taxon>Bacillati</taxon>
        <taxon>Actinomycetota</taxon>
        <taxon>Actinomycetes</taxon>
        <taxon>Streptosporangiales</taxon>
        <taxon>Streptosporangiaceae</taxon>
        <taxon>Microbispora</taxon>
    </lineage>
</organism>
<dbReference type="PANTHER" id="PTHR10491:SF4">
    <property type="entry name" value="METHIONINE ADENOSYLTRANSFERASE 2 SUBUNIT BETA"/>
    <property type="match status" value="1"/>
</dbReference>
<sequence>MRVDGERQARRVTPGRGMRIYLTGADGMLGRALTAVLRDDPRTSGWTVRGVSLPDFDIADAEALNKSVDDFRPDVVVHTAANAVVDNCESDPAAALRVNTRGTRNVAEACRRTGSRLVYISSDYVFDGEDPPRGGYREPDLPNPLSVYGITKLAGERISLLVPGSLSVRTSWLFGGTDPRLDNVLAMGRSAARGDRPRLIDDQFSAPTYTADLAEALVFLLTRERPVEGVVHVANRGSASWYEVGRELAAIARDSGRTWPEPERVSMDACGFRGGRPRDSTLNTDLLAGLGHTMPTWQDALRRFFEEALT</sequence>
<comment type="pathway">
    <text evidence="2">Carbohydrate biosynthesis; dTDP-L-rhamnose biosynthesis.</text>
</comment>
<dbReference type="EC" id="1.1.1.133" evidence="2"/>
<keyword evidence="2" id="KW-0521">NADP</keyword>
<dbReference type="SUPFAM" id="SSF51735">
    <property type="entry name" value="NAD(P)-binding Rossmann-fold domains"/>
    <property type="match status" value="1"/>
</dbReference>
<evidence type="ECO:0000313" key="5">
    <source>
        <dbReference type="Proteomes" id="UP000660454"/>
    </source>
</evidence>
<dbReference type="Pfam" id="PF04321">
    <property type="entry name" value="RmlD_sub_bind"/>
    <property type="match status" value="1"/>
</dbReference>
<feature type="domain" description="RmlD-like substrate binding" evidence="3">
    <location>
        <begin position="18"/>
        <end position="308"/>
    </location>
</feature>
<dbReference type="InterPro" id="IPR036291">
    <property type="entry name" value="NAD(P)-bd_dom_sf"/>
</dbReference>
<name>A0ABQ4GZE4_9ACTN</name>
<dbReference type="EMBL" id="BOOF01000058">
    <property type="protein sequence ID" value="GIH66730.1"/>
    <property type="molecule type" value="Genomic_DNA"/>
</dbReference>
<comment type="function">
    <text evidence="2">Catalyzes the reduction of dTDP-6-deoxy-L-lyxo-4-hexulose to yield dTDP-L-rhamnose.</text>
</comment>
<proteinExistence type="inferred from homology"/>
<keyword evidence="2" id="KW-0560">Oxidoreductase</keyword>
<dbReference type="PANTHER" id="PTHR10491">
    <property type="entry name" value="DTDP-4-DEHYDRORHAMNOSE REDUCTASE"/>
    <property type="match status" value="1"/>
</dbReference>